<dbReference type="AlphaFoldDB" id="A0A1I2QW01"/>
<organism evidence="1 2">
    <name type="scientific">Neptunomonas qingdaonensis</name>
    <dbReference type="NCBI Taxonomy" id="1045558"/>
    <lineage>
        <taxon>Bacteria</taxon>
        <taxon>Pseudomonadati</taxon>
        <taxon>Pseudomonadota</taxon>
        <taxon>Gammaproteobacteria</taxon>
        <taxon>Oceanospirillales</taxon>
        <taxon>Oceanospirillaceae</taxon>
        <taxon>Neptunomonas</taxon>
    </lineage>
</organism>
<dbReference type="STRING" id="1045558.SAMN05216175_105183"/>
<dbReference type="OrthoDB" id="9553874at2"/>
<gene>
    <name evidence="1" type="ORF">SAMN05216175_105183</name>
</gene>
<evidence type="ECO:0000313" key="1">
    <source>
        <dbReference type="EMBL" id="SFG32438.1"/>
    </source>
</evidence>
<dbReference type="Proteomes" id="UP000198623">
    <property type="component" value="Unassembled WGS sequence"/>
</dbReference>
<protein>
    <submittedName>
        <fullName evidence="1">Uncharacterized protein</fullName>
    </submittedName>
</protein>
<accession>A0A1I2QW01</accession>
<sequence length="439" mass="46286">MSRIADYTIIKSGSFGFGAALVTHTFQINLPDGFHGGSRCILSFNIGGIKGDDDTLKLRVHINGTLVYSYKSSADIHGFSTVQQVVSGGIFNVSGQNEIVFSRASGFGHAKLSDVVMLSQVDTSLMRSVQIDDGGNIFAGGNGVDGDLVLRSKRGSDRIRLDADGANAWMGGNGADGDLVMFRSDGDNKTLAGATVHINGDSGDVRLGANGVNGDLALFPSHVSGISSALSKASIRLDGFNARLTVGGGGGAEVGNSRDGEVYVRGGADKYSRIQLRGSSAEVRAGGGGADGRMLLRSATQENRIRLDAKPARILVGGGSVGQATIHLDGETGEITAKGEVAAASFVAAGTLLDVPDYVLEADYALMSPEELRDFVTREKKLPRLPGAAQVQREGVDLGRFQMQLLEKIEELTLYMLDQHRTIKSLQDRIDALEANPRT</sequence>
<reference evidence="2" key="1">
    <citation type="submission" date="2016-10" db="EMBL/GenBank/DDBJ databases">
        <authorList>
            <person name="Varghese N."/>
            <person name="Submissions S."/>
        </authorList>
    </citation>
    <scope>NUCLEOTIDE SEQUENCE [LARGE SCALE GENOMIC DNA]</scope>
    <source>
        <strain evidence="2">CGMCC 1.10971</strain>
    </source>
</reference>
<dbReference type="EMBL" id="FOOU01000005">
    <property type="protein sequence ID" value="SFG32438.1"/>
    <property type="molecule type" value="Genomic_DNA"/>
</dbReference>
<keyword evidence="2" id="KW-1185">Reference proteome</keyword>
<dbReference type="RefSeq" id="WP_090727261.1">
    <property type="nucleotide sequence ID" value="NZ_FOOU01000005.1"/>
</dbReference>
<proteinExistence type="predicted"/>
<name>A0A1I2QW01_9GAMM</name>
<evidence type="ECO:0000313" key="2">
    <source>
        <dbReference type="Proteomes" id="UP000198623"/>
    </source>
</evidence>